<dbReference type="OrthoDB" id="9792011at2"/>
<keyword evidence="4" id="KW-1185">Reference proteome</keyword>
<organism evidence="3 4">
    <name type="scientific">Mucilaginibacter gotjawali</name>
    <dbReference type="NCBI Taxonomy" id="1550579"/>
    <lineage>
        <taxon>Bacteria</taxon>
        <taxon>Pseudomonadati</taxon>
        <taxon>Bacteroidota</taxon>
        <taxon>Sphingobacteriia</taxon>
        <taxon>Sphingobacteriales</taxon>
        <taxon>Sphingobacteriaceae</taxon>
        <taxon>Mucilaginibacter</taxon>
    </lineage>
</organism>
<dbReference type="AlphaFoldDB" id="A0A839SD91"/>
<name>A0A839SD91_9SPHI</name>
<sequence length="229" mass="24103">MKTFKLKPQFACLALLFTGLTAVLSSCHVDNVDNSAPPAHVMVVNTVQGSAAQDFYLNNKKIDSAAIAFGQYSSYVATAPGTDNAQFFNSGSQTVNNSFSLTFAPGGYYTVYYTGKNTTTTSYTTADNAAMPPANAASVQFINFNADLSSGIDFGIVGSSKIATNVTAGTASAFYTVAANSSMALYISGSQTVKLALPVILQSGMIYTIYITGSSYADISYHVVVHKIQ</sequence>
<dbReference type="Pfam" id="PF14344">
    <property type="entry name" value="DUF4397"/>
    <property type="match status" value="1"/>
</dbReference>
<dbReference type="RefSeq" id="WP_096356605.1">
    <property type="nucleotide sequence ID" value="NZ_AP017313.1"/>
</dbReference>
<reference evidence="3" key="1">
    <citation type="submission" date="2020-08" db="EMBL/GenBank/DDBJ databases">
        <title>Genomic Encyclopedia of Type Strains, Phase III (KMG-III): the genomes of soil and plant-associated and newly described type strains.</title>
        <authorList>
            <person name="Whitman W."/>
        </authorList>
    </citation>
    <scope>NUCLEOTIDE SEQUENCE [LARGE SCALE GENOMIC DNA]</scope>
    <source>
        <strain evidence="3">CECT 8628</strain>
    </source>
</reference>
<evidence type="ECO:0000256" key="1">
    <source>
        <dbReference type="SAM" id="SignalP"/>
    </source>
</evidence>
<comment type="caution">
    <text evidence="3">The sequence shown here is derived from an EMBL/GenBank/DDBJ whole genome shotgun (WGS) entry which is preliminary data.</text>
</comment>
<dbReference type="Proteomes" id="UP000539265">
    <property type="component" value="Unassembled WGS sequence"/>
</dbReference>
<accession>A0A839SD91</accession>
<feature type="signal peptide" evidence="1">
    <location>
        <begin position="1"/>
        <end position="22"/>
    </location>
</feature>
<gene>
    <name evidence="3" type="ORF">FHS11_001049</name>
</gene>
<feature type="domain" description="DUF4397" evidence="2">
    <location>
        <begin position="39"/>
        <end position="147"/>
    </location>
</feature>
<protein>
    <recommendedName>
        <fullName evidence="2">DUF4397 domain-containing protein</fullName>
    </recommendedName>
</protein>
<evidence type="ECO:0000259" key="2">
    <source>
        <dbReference type="Pfam" id="PF14344"/>
    </source>
</evidence>
<feature type="chain" id="PRO_5032447658" description="DUF4397 domain-containing protein" evidence="1">
    <location>
        <begin position="23"/>
        <end position="229"/>
    </location>
</feature>
<evidence type="ECO:0000313" key="4">
    <source>
        <dbReference type="Proteomes" id="UP000539265"/>
    </source>
</evidence>
<dbReference type="InterPro" id="IPR025510">
    <property type="entry name" value="DUF4397"/>
</dbReference>
<proteinExistence type="predicted"/>
<keyword evidence="1" id="KW-0732">Signal</keyword>
<evidence type="ECO:0000313" key="3">
    <source>
        <dbReference type="EMBL" id="MBB3054639.1"/>
    </source>
</evidence>
<dbReference type="EMBL" id="JACHWX010000002">
    <property type="protein sequence ID" value="MBB3054639.1"/>
    <property type="molecule type" value="Genomic_DNA"/>
</dbReference>
<dbReference type="PROSITE" id="PS51257">
    <property type="entry name" value="PROKAR_LIPOPROTEIN"/>
    <property type="match status" value="1"/>
</dbReference>